<feature type="transmembrane region" description="Helical" evidence="9">
    <location>
        <begin position="252"/>
        <end position="271"/>
    </location>
</feature>
<evidence type="ECO:0000256" key="8">
    <source>
        <dbReference type="SAM" id="MobiDB-lite"/>
    </source>
</evidence>
<feature type="transmembrane region" description="Helical" evidence="9">
    <location>
        <begin position="307"/>
        <end position="330"/>
    </location>
</feature>
<dbReference type="RefSeq" id="WP_129889666.1">
    <property type="nucleotide sequence ID" value="NZ_CP035758.1"/>
</dbReference>
<comment type="similarity">
    <text evidence="2">Belongs to the major facilitator superfamily.</text>
</comment>
<feature type="transmembrane region" description="Helical" evidence="9">
    <location>
        <begin position="48"/>
        <end position="71"/>
    </location>
</feature>
<evidence type="ECO:0000256" key="6">
    <source>
        <dbReference type="ARBA" id="ARBA00022989"/>
    </source>
</evidence>
<feature type="transmembrane region" description="Helical" evidence="9">
    <location>
        <begin position="218"/>
        <end position="240"/>
    </location>
</feature>
<feature type="transmembrane region" description="Helical" evidence="9">
    <location>
        <begin position="139"/>
        <end position="160"/>
    </location>
</feature>
<dbReference type="CDD" id="cd17324">
    <property type="entry name" value="MFS_NepI_like"/>
    <property type="match status" value="1"/>
</dbReference>
<dbReference type="InterPro" id="IPR011701">
    <property type="entry name" value="MFS"/>
</dbReference>
<dbReference type="Gene3D" id="1.20.1250.20">
    <property type="entry name" value="MFS general substrate transporter like domains"/>
    <property type="match status" value="1"/>
</dbReference>
<name>A0A4P6JTH4_KTERU</name>
<feature type="transmembrane region" description="Helical" evidence="9">
    <location>
        <begin position="109"/>
        <end position="127"/>
    </location>
</feature>
<feature type="domain" description="Major facilitator superfamily (MFS) profile" evidence="10">
    <location>
        <begin position="10"/>
        <end position="393"/>
    </location>
</feature>
<dbReference type="InterPro" id="IPR036259">
    <property type="entry name" value="MFS_trans_sf"/>
</dbReference>
<dbReference type="Pfam" id="PF07690">
    <property type="entry name" value="MFS_1"/>
    <property type="match status" value="1"/>
</dbReference>
<sequence length="424" mass="45342">MHYIEKGTAEFRKVTIGFFIGGLVTFAVMYCTQPLLPLYSKEFHSSPATTSLVISITTAFLAVMMTFAAALSNAWGRKNIMTCSLFGASVLTVISAFSPSFAVLLICRALEGIVLAGLPAIAMAYLGEEVEPRHLGSAMGVYIGGNAIGGMMGRVATGIITDLASWRVAVLCIGLAGLLCAWWFWGNLPASRHFVVQPFSLRKHARSLFQQLKDPGQLCLYGIAFLLMGSFVSLYSYLGYQLVESPYNLSQAVIGWIFVIYIFGSLGSSLLARLADRWSRQRAILLSIVLTALGALIALDAQLPIKLLGVIVLTFGFFGAHAIASGWVGVRAGRSKAQASALYLFFYYVGSSVGNTAGGFFWSAYNWPGVIGMVAVFALGALGLAFALKFSARPQVSSREYQSGSATSLSGTRNEVSADSAHSA</sequence>
<keyword evidence="7 9" id="KW-0472">Membrane</keyword>
<protein>
    <submittedName>
        <fullName evidence="11">MFS transporter</fullName>
    </submittedName>
</protein>
<gene>
    <name evidence="11" type="ORF">EPA93_22505</name>
</gene>
<organism evidence="11 12">
    <name type="scientific">Ktedonosporobacter rubrisoli</name>
    <dbReference type="NCBI Taxonomy" id="2509675"/>
    <lineage>
        <taxon>Bacteria</taxon>
        <taxon>Bacillati</taxon>
        <taxon>Chloroflexota</taxon>
        <taxon>Ktedonobacteria</taxon>
        <taxon>Ktedonobacterales</taxon>
        <taxon>Ktedonosporobacteraceae</taxon>
        <taxon>Ktedonosporobacter</taxon>
    </lineage>
</organism>
<feature type="transmembrane region" description="Helical" evidence="9">
    <location>
        <begin position="283"/>
        <end position="301"/>
    </location>
</feature>
<evidence type="ECO:0000313" key="12">
    <source>
        <dbReference type="Proteomes" id="UP000290365"/>
    </source>
</evidence>
<dbReference type="GO" id="GO:0005886">
    <property type="term" value="C:plasma membrane"/>
    <property type="evidence" value="ECO:0007669"/>
    <property type="project" value="UniProtKB-SubCell"/>
</dbReference>
<evidence type="ECO:0000313" key="11">
    <source>
        <dbReference type="EMBL" id="QBD78613.1"/>
    </source>
</evidence>
<feature type="transmembrane region" description="Helical" evidence="9">
    <location>
        <begin position="370"/>
        <end position="390"/>
    </location>
</feature>
<dbReference type="Proteomes" id="UP000290365">
    <property type="component" value="Chromosome"/>
</dbReference>
<dbReference type="EMBL" id="CP035758">
    <property type="protein sequence ID" value="QBD78613.1"/>
    <property type="molecule type" value="Genomic_DNA"/>
</dbReference>
<feature type="transmembrane region" description="Helical" evidence="9">
    <location>
        <begin position="342"/>
        <end position="364"/>
    </location>
</feature>
<dbReference type="InterPro" id="IPR020846">
    <property type="entry name" value="MFS_dom"/>
</dbReference>
<accession>A0A4P6JTH4</accession>
<evidence type="ECO:0000256" key="5">
    <source>
        <dbReference type="ARBA" id="ARBA00022692"/>
    </source>
</evidence>
<keyword evidence="3" id="KW-0813">Transport</keyword>
<dbReference type="GO" id="GO:0022857">
    <property type="term" value="F:transmembrane transporter activity"/>
    <property type="evidence" value="ECO:0007669"/>
    <property type="project" value="InterPro"/>
</dbReference>
<feature type="transmembrane region" description="Helical" evidence="9">
    <location>
        <begin position="166"/>
        <end position="185"/>
    </location>
</feature>
<keyword evidence="6 9" id="KW-1133">Transmembrane helix</keyword>
<comment type="subcellular location">
    <subcellularLocation>
        <location evidence="1">Cell membrane</location>
        <topology evidence="1">Multi-pass membrane protein</topology>
    </subcellularLocation>
</comment>
<dbReference type="PANTHER" id="PTHR43271">
    <property type="entry name" value="BLL2771 PROTEIN"/>
    <property type="match status" value="1"/>
</dbReference>
<dbReference type="PROSITE" id="PS50850">
    <property type="entry name" value="MFS"/>
    <property type="match status" value="1"/>
</dbReference>
<feature type="transmembrane region" description="Helical" evidence="9">
    <location>
        <begin position="83"/>
        <end position="103"/>
    </location>
</feature>
<feature type="transmembrane region" description="Helical" evidence="9">
    <location>
        <begin position="16"/>
        <end position="36"/>
    </location>
</feature>
<evidence type="ECO:0000256" key="4">
    <source>
        <dbReference type="ARBA" id="ARBA00022475"/>
    </source>
</evidence>
<evidence type="ECO:0000256" key="7">
    <source>
        <dbReference type="ARBA" id="ARBA00023136"/>
    </source>
</evidence>
<reference evidence="11 12" key="1">
    <citation type="submission" date="2019-01" db="EMBL/GenBank/DDBJ databases">
        <title>Ktedonosporobacter rubrisoli SCAWS-G2.</title>
        <authorList>
            <person name="Huang Y."/>
            <person name="Yan B."/>
        </authorList>
    </citation>
    <scope>NUCLEOTIDE SEQUENCE [LARGE SCALE GENOMIC DNA]</scope>
    <source>
        <strain evidence="11 12">SCAWS-G2</strain>
    </source>
</reference>
<keyword evidence="12" id="KW-1185">Reference proteome</keyword>
<evidence type="ECO:0000256" key="9">
    <source>
        <dbReference type="SAM" id="Phobius"/>
    </source>
</evidence>
<feature type="region of interest" description="Disordered" evidence="8">
    <location>
        <begin position="402"/>
        <end position="424"/>
    </location>
</feature>
<evidence type="ECO:0000256" key="2">
    <source>
        <dbReference type="ARBA" id="ARBA00008335"/>
    </source>
</evidence>
<dbReference type="SUPFAM" id="SSF103473">
    <property type="entry name" value="MFS general substrate transporter"/>
    <property type="match status" value="1"/>
</dbReference>
<keyword evidence="4" id="KW-1003">Cell membrane</keyword>
<dbReference type="OrthoDB" id="63984at2"/>
<keyword evidence="5 9" id="KW-0812">Transmembrane</keyword>
<evidence type="ECO:0000259" key="10">
    <source>
        <dbReference type="PROSITE" id="PS50850"/>
    </source>
</evidence>
<proteinExistence type="inferred from homology"/>
<evidence type="ECO:0000256" key="1">
    <source>
        <dbReference type="ARBA" id="ARBA00004651"/>
    </source>
</evidence>
<dbReference type="KEGG" id="kbs:EPA93_22505"/>
<evidence type="ECO:0000256" key="3">
    <source>
        <dbReference type="ARBA" id="ARBA00022448"/>
    </source>
</evidence>
<dbReference type="AlphaFoldDB" id="A0A4P6JTH4"/>
<dbReference type="PANTHER" id="PTHR43271:SF1">
    <property type="entry name" value="INNER MEMBRANE TRANSPORT PROTEIN YNFM"/>
    <property type="match status" value="1"/>
</dbReference>